<dbReference type="PROSITE" id="PS51898">
    <property type="entry name" value="TYR_RECOMBINASE"/>
    <property type="match status" value="1"/>
</dbReference>
<dbReference type="EMBL" id="LS398552">
    <property type="protein sequence ID" value="SPR07079.1"/>
    <property type="molecule type" value="Genomic_DNA"/>
</dbReference>
<dbReference type="Proteomes" id="UP000244943">
    <property type="component" value="Chromosome I"/>
</dbReference>
<dbReference type="InterPro" id="IPR050808">
    <property type="entry name" value="Phage_Integrase"/>
</dbReference>
<dbReference type="PANTHER" id="PTHR30629:SF2">
    <property type="entry name" value="PROPHAGE INTEGRASE INTS-RELATED"/>
    <property type="match status" value="1"/>
</dbReference>
<dbReference type="Gene3D" id="1.10.150.130">
    <property type="match status" value="1"/>
</dbReference>
<evidence type="ECO:0000313" key="6">
    <source>
        <dbReference type="EMBL" id="SPR07079.1"/>
    </source>
</evidence>
<dbReference type="InterPro" id="IPR002104">
    <property type="entry name" value="Integrase_catalytic"/>
</dbReference>
<dbReference type="Pfam" id="PF00589">
    <property type="entry name" value="Phage_integrase"/>
    <property type="match status" value="1"/>
</dbReference>
<dbReference type="Gene3D" id="1.10.443.10">
    <property type="entry name" value="Intergrase catalytic core"/>
    <property type="match status" value="1"/>
</dbReference>
<dbReference type="GO" id="GO:0015074">
    <property type="term" value="P:DNA integration"/>
    <property type="evidence" value="ECO:0007669"/>
    <property type="project" value="UniProtKB-KW"/>
</dbReference>
<dbReference type="GO" id="GO:0003677">
    <property type="term" value="F:DNA binding"/>
    <property type="evidence" value="ECO:0007669"/>
    <property type="project" value="UniProtKB-KW"/>
</dbReference>
<dbReference type="InterPro" id="IPR013762">
    <property type="entry name" value="Integrase-like_cat_sf"/>
</dbReference>
<dbReference type="CDD" id="cd00796">
    <property type="entry name" value="INT_Rci_Hp1_C"/>
    <property type="match status" value="1"/>
</dbReference>
<dbReference type="GO" id="GO:0006310">
    <property type="term" value="P:DNA recombination"/>
    <property type="evidence" value="ECO:0007669"/>
    <property type="project" value="UniProtKB-KW"/>
</dbReference>
<evidence type="ECO:0000256" key="1">
    <source>
        <dbReference type="ARBA" id="ARBA00008857"/>
    </source>
</evidence>
<keyword evidence="2" id="KW-0229">DNA integration</keyword>
<protein>
    <submittedName>
        <fullName evidence="6">Integrase</fullName>
    </submittedName>
</protein>
<keyword evidence="3" id="KW-0238">DNA-binding</keyword>
<dbReference type="PANTHER" id="PTHR30629">
    <property type="entry name" value="PROPHAGE INTEGRASE"/>
    <property type="match status" value="1"/>
</dbReference>
<dbReference type="InterPro" id="IPR011010">
    <property type="entry name" value="DNA_brk_join_enz"/>
</dbReference>
<accession>A0A2U3R1M2</accession>
<dbReference type="SUPFAM" id="SSF56349">
    <property type="entry name" value="DNA breaking-rejoining enzymes"/>
    <property type="match status" value="1"/>
</dbReference>
<sequence>MKNMLNIVGFIMKKVRKKTYLTVKSYTALFYYKNISEVNVEDIQKPFDEKTEKKYYVTANDILMKLNPIFNKAIEWGLIDKNPVHGIKRHKQESRDRYVTNEEMRRFMAVLKEKENSQLTESQKRAERAGKIFTFISLFTAARKSNVSGMRWDEIRFEEKIWHIPKTKSKSGKTLYIGLADALITILKYLKQETNSEWVLPSPIDNSKHWSNESIQCAWDKIRKKARIQNVKIHGLRRTFATWSINNGEELQTIAKMLVHSRISTTAKIYTKISIDKVKAATNKVVNNILTSDNANTELDKIIP</sequence>
<comment type="similarity">
    <text evidence="1">Belongs to the 'phage' integrase family.</text>
</comment>
<name>A0A2U3R1M2_ORITS</name>
<evidence type="ECO:0000256" key="4">
    <source>
        <dbReference type="ARBA" id="ARBA00023172"/>
    </source>
</evidence>
<gene>
    <name evidence="6" type="ORF">UT76HP_01059</name>
</gene>
<dbReference type="InterPro" id="IPR010998">
    <property type="entry name" value="Integrase_recombinase_N"/>
</dbReference>
<evidence type="ECO:0000256" key="3">
    <source>
        <dbReference type="ARBA" id="ARBA00023125"/>
    </source>
</evidence>
<evidence type="ECO:0000259" key="5">
    <source>
        <dbReference type="PROSITE" id="PS51898"/>
    </source>
</evidence>
<dbReference type="AlphaFoldDB" id="A0A2U3R1M2"/>
<keyword evidence="4" id="KW-0233">DNA recombination</keyword>
<evidence type="ECO:0000313" key="7">
    <source>
        <dbReference type="Proteomes" id="UP000244943"/>
    </source>
</evidence>
<evidence type="ECO:0000256" key="2">
    <source>
        <dbReference type="ARBA" id="ARBA00022908"/>
    </source>
</evidence>
<organism evidence="6 7">
    <name type="scientific">Orientia tsutsugamushi</name>
    <name type="common">Rickettsia tsutsugamushi</name>
    <dbReference type="NCBI Taxonomy" id="784"/>
    <lineage>
        <taxon>Bacteria</taxon>
        <taxon>Pseudomonadati</taxon>
        <taxon>Pseudomonadota</taxon>
        <taxon>Alphaproteobacteria</taxon>
        <taxon>Rickettsiales</taxon>
        <taxon>Rickettsiaceae</taxon>
        <taxon>Rickettsieae</taxon>
        <taxon>Orientia</taxon>
    </lineage>
</organism>
<feature type="domain" description="Tyr recombinase" evidence="5">
    <location>
        <begin position="94"/>
        <end position="283"/>
    </location>
</feature>
<proteinExistence type="inferred from homology"/>
<reference evidence="7" key="1">
    <citation type="submission" date="2018-03" db="EMBL/GenBank/DDBJ databases">
        <authorList>
            <person name="Batty M. E."/>
            <person name="Batty M E."/>
        </authorList>
    </citation>
    <scope>NUCLEOTIDE SEQUENCE [LARGE SCALE GENOMIC DNA]</scope>
</reference>